<proteinExistence type="predicted"/>
<organism evidence="2">
    <name type="scientific">uncultured Sphingomonadaceae bacterium</name>
    <dbReference type="NCBI Taxonomy" id="169976"/>
    <lineage>
        <taxon>Bacteria</taxon>
        <taxon>Pseudomonadati</taxon>
        <taxon>Pseudomonadota</taxon>
        <taxon>Alphaproteobacteria</taxon>
        <taxon>Sphingomonadales</taxon>
        <taxon>Sphingomonadaceae</taxon>
        <taxon>environmental samples</taxon>
    </lineage>
</organism>
<protein>
    <submittedName>
        <fullName evidence="2">Uncharacterized protein</fullName>
    </submittedName>
</protein>
<evidence type="ECO:0000313" key="2">
    <source>
        <dbReference type="EMBL" id="CAA9536857.1"/>
    </source>
</evidence>
<dbReference type="Pfam" id="PF12730">
    <property type="entry name" value="ABC2_membrane_4"/>
    <property type="match status" value="1"/>
</dbReference>
<dbReference type="AlphaFoldDB" id="A0A6J4TZR5"/>
<feature type="transmembrane region" description="Helical" evidence="1">
    <location>
        <begin position="132"/>
        <end position="153"/>
    </location>
</feature>
<keyword evidence="1" id="KW-0812">Transmembrane</keyword>
<feature type="transmembrane region" description="Helical" evidence="1">
    <location>
        <begin position="185"/>
        <end position="204"/>
    </location>
</feature>
<dbReference type="PANTHER" id="PTHR43471">
    <property type="entry name" value="ABC TRANSPORTER PERMEASE"/>
    <property type="match status" value="1"/>
</dbReference>
<feature type="transmembrane region" description="Helical" evidence="1">
    <location>
        <begin position="447"/>
        <end position="466"/>
    </location>
</feature>
<dbReference type="EMBL" id="CADCVX010000599">
    <property type="protein sequence ID" value="CAA9536857.1"/>
    <property type="molecule type" value="Genomic_DNA"/>
</dbReference>
<keyword evidence="1" id="KW-1133">Transmembrane helix</keyword>
<dbReference type="InterPro" id="IPR021913">
    <property type="entry name" value="DUF3526"/>
</dbReference>
<name>A0A6J4TZR5_9SPHN</name>
<dbReference type="Pfam" id="PF12040">
    <property type="entry name" value="DUF3526"/>
    <property type="match status" value="1"/>
</dbReference>
<feature type="transmembrane region" description="Helical" evidence="1">
    <location>
        <begin position="216"/>
        <end position="237"/>
    </location>
</feature>
<accession>A0A6J4TZR5</accession>
<reference evidence="2" key="1">
    <citation type="submission" date="2020-02" db="EMBL/GenBank/DDBJ databases">
        <authorList>
            <person name="Meier V. D."/>
        </authorList>
    </citation>
    <scope>NUCLEOTIDE SEQUENCE</scope>
    <source>
        <strain evidence="2">AVDCRST_MAG91</strain>
    </source>
</reference>
<dbReference type="PANTHER" id="PTHR43471:SF1">
    <property type="entry name" value="ABC TRANSPORTER PERMEASE PROTEIN NOSY-RELATED"/>
    <property type="match status" value="1"/>
</dbReference>
<sequence length="478" mass="51163">MATAAVRLLGRKDATELRRDKRLVAAMLLVALLALAAIAATWVRAAEHERDRVAASATERQSWLTQGPRDPHSAAHFAQWAFRPITAPALLDPGTLPHAGSAIWMEAHARNPAAFRPAEDRTGSLDLGEFSAAWVLQVIAPLLLLVLAAGAVARERERGTLRLMLASGAREGVLVGAKARSLARVGALLALPLLAVAAVAVLLAPEPPNADELGRTLLWCAAHGAFLLIAVLIGVAVSARARSVAVALVVLIGLWTVAVPLAPRAAASLAEALHPTPSGERFWAGIQADIRDGIDGSGTAEQRNAAFKAGLLRRYGVADVEDLPISFRGANLDYNERFGNRVFDRRHAELEAITERQRAVMRAFSVLTPLVAMQNVSTALAGTDNAHARHFAVQAEAERQRVVNALNRDLTIKGVGDPGYKADARLWERFGAFEPASLPLGQALARIWPDLLILGAWLLFGGWLLARAGRALGREFAR</sequence>
<gene>
    <name evidence="2" type="ORF">AVDCRST_MAG91-3457</name>
</gene>
<keyword evidence="1" id="KW-0472">Membrane</keyword>
<feature type="transmembrane region" description="Helical" evidence="1">
    <location>
        <begin position="244"/>
        <end position="262"/>
    </location>
</feature>
<evidence type="ECO:0000256" key="1">
    <source>
        <dbReference type="SAM" id="Phobius"/>
    </source>
</evidence>